<name>A0A7C8JYW1_ORBOL</name>
<dbReference type="AlphaFoldDB" id="A0A7C8JYW1"/>
<protein>
    <submittedName>
        <fullName evidence="1">Uncharacterized protein</fullName>
    </submittedName>
</protein>
<accession>A0A7C8JYW1</accession>
<evidence type="ECO:0000313" key="2">
    <source>
        <dbReference type="Proteomes" id="UP000480548"/>
    </source>
</evidence>
<dbReference type="EMBL" id="WIQZ01000017">
    <property type="protein sequence ID" value="KAF3140346.1"/>
    <property type="molecule type" value="Genomic_DNA"/>
</dbReference>
<dbReference type="Proteomes" id="UP000480548">
    <property type="component" value="Unassembled WGS sequence"/>
</dbReference>
<sequence length="278" mass="32199">MWTFQSKPASQKNHKIVRSPFHIAELLELILIFALEDEPLQARFHKTHQLRKVSKFWLMTIDSSFTLKTNLFRTPARSKGLGYDPKKRHAEFCESYISHLKQGLEHIGELKRDSKDTEEGLSKFQKALFPVSNKRTILWWKKSGNPESLIPDIFITKPAVRVANLRFEGIGDIDGLYKLGEFGRIEARRSPRGARTLFRYDFYIKSPDGITARDLNTGIQNAITTLFSHSGKTPELRVQKIELQVNHTYQPIRSFAGNWGLLTTRTLWIERTMQQRSV</sequence>
<evidence type="ECO:0000313" key="1">
    <source>
        <dbReference type="EMBL" id="KAF3140346.1"/>
    </source>
</evidence>
<reference evidence="1 2" key="1">
    <citation type="submission" date="2019-06" db="EMBL/GenBank/DDBJ databases">
        <authorList>
            <person name="Palmer J.M."/>
        </authorList>
    </citation>
    <scope>NUCLEOTIDE SEQUENCE [LARGE SCALE GENOMIC DNA]</scope>
    <source>
        <strain evidence="1 2">TWF703</strain>
    </source>
</reference>
<gene>
    <name evidence="1" type="ORF">TWF703_003219</name>
</gene>
<organism evidence="1 2">
    <name type="scientific">Orbilia oligospora</name>
    <name type="common">Nematode-trapping fungus</name>
    <name type="synonym">Arthrobotrys oligospora</name>
    <dbReference type="NCBI Taxonomy" id="2813651"/>
    <lineage>
        <taxon>Eukaryota</taxon>
        <taxon>Fungi</taxon>
        <taxon>Dikarya</taxon>
        <taxon>Ascomycota</taxon>
        <taxon>Pezizomycotina</taxon>
        <taxon>Orbiliomycetes</taxon>
        <taxon>Orbiliales</taxon>
        <taxon>Orbiliaceae</taxon>
        <taxon>Orbilia</taxon>
    </lineage>
</organism>
<proteinExistence type="predicted"/>
<comment type="caution">
    <text evidence="1">The sequence shown here is derived from an EMBL/GenBank/DDBJ whole genome shotgun (WGS) entry which is preliminary data.</text>
</comment>